<sequence length="223" mass="23923">HVDHDPLLGKLGDAGCRVDLEKKRVWITAAVLDECLASAPRKVELWNIAGDACFALEGDSVHFTPGSTAVKLLDEGERVMRRATVDDVLRYCRLVERLPHIDFSSTALVPDDVPEQIGDSVRLYALLKLTSKPIVTGAFTVAGMDVMVDLQLAVRGSSEGLLQKPFAMFSCAPTSPLKWSNAIADNAVVCAEHGIPVELIAMPLAGLAAPVTLEGSLIQHTAE</sequence>
<name>X0Z5Y2_9ZZZZ</name>
<evidence type="ECO:0000256" key="2">
    <source>
        <dbReference type="ARBA" id="ARBA00022603"/>
    </source>
</evidence>
<dbReference type="GO" id="GO:0015948">
    <property type="term" value="P:methanogenesis"/>
    <property type="evidence" value="ECO:0007669"/>
    <property type="project" value="InterPro"/>
</dbReference>
<organism evidence="4">
    <name type="scientific">marine sediment metagenome</name>
    <dbReference type="NCBI Taxonomy" id="412755"/>
    <lineage>
        <taxon>unclassified sequences</taxon>
        <taxon>metagenomes</taxon>
        <taxon>ecological metagenomes</taxon>
    </lineage>
</organism>
<evidence type="ECO:0000256" key="1">
    <source>
        <dbReference type="ARBA" id="ARBA00007137"/>
    </source>
</evidence>
<dbReference type="EMBL" id="BARS01053923">
    <property type="protein sequence ID" value="GAG43916.1"/>
    <property type="molecule type" value="Genomic_DNA"/>
</dbReference>
<comment type="caution">
    <text evidence="4">The sequence shown here is derived from an EMBL/GenBank/DDBJ whole genome shotgun (WGS) entry which is preliminary data.</text>
</comment>
<reference evidence="4" key="1">
    <citation type="journal article" date="2014" name="Front. Microbiol.">
        <title>High frequency of phylogenetically diverse reductive dehalogenase-homologous genes in deep subseafloor sedimentary metagenomes.</title>
        <authorList>
            <person name="Kawai M."/>
            <person name="Futagami T."/>
            <person name="Toyoda A."/>
            <person name="Takaki Y."/>
            <person name="Nishi S."/>
            <person name="Hori S."/>
            <person name="Arai W."/>
            <person name="Tsubouchi T."/>
            <person name="Morono Y."/>
            <person name="Uchiyama I."/>
            <person name="Ito T."/>
            <person name="Fujiyama A."/>
            <person name="Inagaki F."/>
            <person name="Takami H."/>
        </authorList>
    </citation>
    <scope>NUCLEOTIDE SEQUENCE</scope>
    <source>
        <strain evidence="4">Expedition CK06-06</strain>
    </source>
</reference>
<accession>X0Z5Y2</accession>
<dbReference type="GO" id="GO:0008168">
    <property type="term" value="F:methyltransferase activity"/>
    <property type="evidence" value="ECO:0007669"/>
    <property type="project" value="UniProtKB-KW"/>
</dbReference>
<dbReference type="Pfam" id="PF06253">
    <property type="entry name" value="MTTB"/>
    <property type="match status" value="1"/>
</dbReference>
<keyword evidence="2" id="KW-0489">Methyltransferase</keyword>
<gene>
    <name evidence="4" type="ORF">S01H1_79922</name>
</gene>
<dbReference type="InterPro" id="IPR038601">
    <property type="entry name" value="MttB-like_sf"/>
</dbReference>
<feature type="non-terminal residue" evidence="4">
    <location>
        <position position="1"/>
    </location>
</feature>
<protein>
    <submittedName>
        <fullName evidence="4">Uncharacterized protein</fullName>
    </submittedName>
</protein>
<comment type="similarity">
    <text evidence="1">Belongs to the trimethylamine methyltransferase family.</text>
</comment>
<dbReference type="AlphaFoldDB" id="X0Z5Y2"/>
<evidence type="ECO:0000256" key="3">
    <source>
        <dbReference type="ARBA" id="ARBA00022679"/>
    </source>
</evidence>
<feature type="non-terminal residue" evidence="4">
    <location>
        <position position="223"/>
    </location>
</feature>
<dbReference type="InterPro" id="IPR010426">
    <property type="entry name" value="MTTB_MeTrfase"/>
</dbReference>
<keyword evidence="3" id="KW-0808">Transferase</keyword>
<dbReference type="Gene3D" id="3.20.20.480">
    <property type="entry name" value="Trimethylamine methyltransferase-like"/>
    <property type="match status" value="1"/>
</dbReference>
<evidence type="ECO:0000313" key="4">
    <source>
        <dbReference type="EMBL" id="GAG43916.1"/>
    </source>
</evidence>
<proteinExistence type="inferred from homology"/>
<dbReference type="GO" id="GO:0032259">
    <property type="term" value="P:methylation"/>
    <property type="evidence" value="ECO:0007669"/>
    <property type="project" value="UniProtKB-KW"/>
</dbReference>